<dbReference type="SUPFAM" id="SSF141130">
    <property type="entry name" value="Acetamidase/Formamidase-like"/>
    <property type="match status" value="1"/>
</dbReference>
<evidence type="ECO:0008006" key="3">
    <source>
        <dbReference type="Google" id="ProtNLM"/>
    </source>
</evidence>
<dbReference type="InterPro" id="IPR004304">
    <property type="entry name" value="FmdA_AmdA"/>
</dbReference>
<dbReference type="STRING" id="44251.PDUR_04030"/>
<dbReference type="PANTHER" id="PTHR31891:SF1">
    <property type="entry name" value="FORMAMIDASE C869.04-RELATED"/>
    <property type="match status" value="1"/>
</dbReference>
<dbReference type="Proteomes" id="UP000029409">
    <property type="component" value="Chromosome"/>
</dbReference>
<evidence type="ECO:0000313" key="1">
    <source>
        <dbReference type="EMBL" id="AIQ11257.1"/>
    </source>
</evidence>
<dbReference type="Gene3D" id="2.40.10.120">
    <property type="match status" value="1"/>
</dbReference>
<dbReference type="PANTHER" id="PTHR31891">
    <property type="entry name" value="FORMAMIDASE C869.04-RELATED"/>
    <property type="match status" value="1"/>
</dbReference>
<dbReference type="Gene3D" id="2.60.120.580">
    <property type="entry name" value="Acetamidase/Formamidase-like domains"/>
    <property type="match status" value="1"/>
</dbReference>
<dbReference type="KEGG" id="pdu:PDUR_04030"/>
<protein>
    <recommendedName>
        <fullName evidence="3">Acetamidase</fullName>
    </recommendedName>
</protein>
<gene>
    <name evidence="1" type="ORF">PDUR_04030</name>
</gene>
<dbReference type="RefSeq" id="WP_042205188.1">
    <property type="nucleotide sequence ID" value="NZ_CP009288.1"/>
</dbReference>
<organism evidence="1 2">
    <name type="scientific">Paenibacillus durus</name>
    <name type="common">Paenibacillus azotofixans</name>
    <dbReference type="NCBI Taxonomy" id="44251"/>
    <lineage>
        <taxon>Bacteria</taxon>
        <taxon>Bacillati</taxon>
        <taxon>Bacillota</taxon>
        <taxon>Bacilli</taxon>
        <taxon>Bacillales</taxon>
        <taxon>Paenibacillaceae</taxon>
        <taxon>Paenibacillus</taxon>
    </lineage>
</organism>
<dbReference type="EMBL" id="CP009288">
    <property type="protein sequence ID" value="AIQ11257.1"/>
    <property type="molecule type" value="Genomic_DNA"/>
</dbReference>
<reference evidence="1 2" key="1">
    <citation type="submission" date="2014-08" db="EMBL/GenBank/DDBJ databases">
        <title>Comparative genomics of the Paenibacillus odorifer group.</title>
        <authorList>
            <person name="den Bakker H.C."/>
            <person name="Tsai Y.-C."/>
            <person name="Martin N."/>
            <person name="Korlach J."/>
            <person name="Wiedmann M."/>
        </authorList>
    </citation>
    <scope>NUCLEOTIDE SEQUENCE [LARGE SCALE GENOMIC DNA]</scope>
    <source>
        <strain evidence="1 2">DSM 1735</strain>
    </source>
</reference>
<proteinExistence type="predicted"/>
<dbReference type="Gene3D" id="3.10.28.20">
    <property type="entry name" value="Acetamidase/Formamidase-like domains"/>
    <property type="match status" value="1"/>
</dbReference>
<sequence>MHVVERDQFVFSFSGNHAPVLTVQSGDRVVLRTNDCFSGQIRGDQDLVTSIDYGKINPATGPIFVEGALPGDVLKAEIIRISLDGQGVITTLPDIGTLIHHSEIRSKLVQIREGRRVQFSGRIEFECAPMVGVIGVAPSEGEVACGHPGRHGGNLDSSCIAEGSSVYLPVFVPGALFGLGDLHASMGDGEICGTGVEIAGEVEVRLTVLKGAQLAAPVVETKDSWHSIASDHDVLAAIRQASEDMQNMIVQRWELTPTDAYLLMGAVGDVQMSQCCKPCPVETVVRVRMPKLEGMPGLAE</sequence>
<keyword evidence="2" id="KW-1185">Reference proteome</keyword>
<name>A0A089HJI6_PAEDU</name>
<evidence type="ECO:0000313" key="2">
    <source>
        <dbReference type="Proteomes" id="UP000029409"/>
    </source>
</evidence>
<dbReference type="GO" id="GO:0016811">
    <property type="term" value="F:hydrolase activity, acting on carbon-nitrogen (but not peptide) bonds, in linear amides"/>
    <property type="evidence" value="ECO:0007669"/>
    <property type="project" value="InterPro"/>
</dbReference>
<accession>A0A089HJI6</accession>
<dbReference type="AlphaFoldDB" id="A0A089HJI6"/>
<dbReference type="Pfam" id="PF03069">
    <property type="entry name" value="FmdA_AmdA"/>
    <property type="match status" value="2"/>
</dbReference>
<dbReference type="eggNOG" id="COG2421">
    <property type="taxonomic scope" value="Bacteria"/>
</dbReference>